<comment type="caution">
    <text evidence="2">The sequence shown here is derived from an EMBL/GenBank/DDBJ whole genome shotgun (WGS) entry which is preliminary data.</text>
</comment>
<keyword evidence="1" id="KW-0812">Transmembrane</keyword>
<organism evidence="2 3">
    <name type="scientific">Pseudoalteromonas piscicida</name>
    <dbReference type="NCBI Taxonomy" id="43662"/>
    <lineage>
        <taxon>Bacteria</taxon>
        <taxon>Pseudomonadati</taxon>
        <taxon>Pseudomonadota</taxon>
        <taxon>Gammaproteobacteria</taxon>
        <taxon>Alteromonadales</taxon>
        <taxon>Pseudoalteromonadaceae</taxon>
        <taxon>Pseudoalteromonas</taxon>
    </lineage>
</organism>
<proteinExistence type="predicted"/>
<sequence length="97" mass="11339">MDPSLVLTLICLIFIIGLYLCHTAYKKIIVRPEFEDEAMQILNEKWQIKRDNSLTKEELLIKRLLIEKRADQLVETALKANSEGKHKKTKLADLFQK</sequence>
<evidence type="ECO:0000313" key="3">
    <source>
        <dbReference type="Proteomes" id="UP000228621"/>
    </source>
</evidence>
<keyword evidence="1" id="KW-0472">Membrane</keyword>
<reference evidence="3" key="1">
    <citation type="journal article" date="2019" name="Genome Announc.">
        <title>Draft Genome Sequence of Pseudoalteromonas piscicida Strain 36Y ROTHPW, an Hypersaline Seawater Isolate from the South Coast of Sonora, Mexico.</title>
        <authorList>
            <person name="Sanchez-Diaz R."/>
            <person name="Molina-Garza Z.J."/>
            <person name="Cruz-Suarez L.E."/>
            <person name="Selvin J."/>
            <person name="Kiran G.S."/>
            <person name="Ibarra-Gamez J.C."/>
            <person name="Gomez-Gil B."/>
            <person name="Galaviz-Silva L."/>
        </authorList>
    </citation>
    <scope>NUCLEOTIDE SEQUENCE [LARGE SCALE GENOMIC DNA]</scope>
    <source>
        <strain evidence="3">36Y_RITHPW</strain>
    </source>
</reference>
<name>A0A2A5JQQ1_PSEO7</name>
<dbReference type="AlphaFoldDB" id="A0A2A5JQQ1"/>
<dbReference type="RefSeq" id="WP_099642142.1">
    <property type="nucleotide sequence ID" value="NZ_NKHF01000049.1"/>
</dbReference>
<protein>
    <submittedName>
        <fullName evidence="2">Uncharacterized protein</fullName>
    </submittedName>
</protein>
<accession>A0A2A5JQQ1</accession>
<keyword evidence="3" id="KW-1185">Reference proteome</keyword>
<evidence type="ECO:0000256" key="1">
    <source>
        <dbReference type="SAM" id="Phobius"/>
    </source>
</evidence>
<keyword evidence="1" id="KW-1133">Transmembrane helix</keyword>
<feature type="transmembrane region" description="Helical" evidence="1">
    <location>
        <begin position="6"/>
        <end position="25"/>
    </location>
</feature>
<dbReference type="Proteomes" id="UP000228621">
    <property type="component" value="Unassembled WGS sequence"/>
</dbReference>
<evidence type="ECO:0000313" key="2">
    <source>
        <dbReference type="EMBL" id="PCK31659.1"/>
    </source>
</evidence>
<dbReference type="EMBL" id="NKHF01000049">
    <property type="protein sequence ID" value="PCK31659.1"/>
    <property type="molecule type" value="Genomic_DNA"/>
</dbReference>
<gene>
    <name evidence="2" type="ORF">CEX98_11095</name>
</gene>